<proteinExistence type="inferred from homology"/>
<evidence type="ECO:0000256" key="3">
    <source>
        <dbReference type="ARBA" id="ARBA00022471"/>
    </source>
</evidence>
<dbReference type="Pfam" id="PF05938">
    <property type="entry name" value="Self-incomp_S1"/>
    <property type="match status" value="1"/>
</dbReference>
<comment type="similarity">
    <text evidence="2 6">Belongs to the plant self-incompatibility (S1) protein family.</text>
</comment>
<evidence type="ECO:0000256" key="6">
    <source>
        <dbReference type="RuleBase" id="RU367044"/>
    </source>
</evidence>
<dbReference type="EMBL" id="RCHU01000668">
    <property type="protein sequence ID" value="TKR98517.1"/>
    <property type="molecule type" value="Genomic_DNA"/>
</dbReference>
<gene>
    <name evidence="7" type="ORF">D5086_0000202540</name>
</gene>
<dbReference type="GO" id="GO:0005576">
    <property type="term" value="C:extracellular region"/>
    <property type="evidence" value="ECO:0007669"/>
    <property type="project" value="UniProtKB-SubCell"/>
</dbReference>
<keyword evidence="5 6" id="KW-0732">Signal</keyword>
<keyword evidence="4 6" id="KW-0964">Secreted</keyword>
<name>A0A4U5PMW8_POPAL</name>
<feature type="signal peptide" evidence="6">
    <location>
        <begin position="1"/>
        <end position="22"/>
    </location>
</feature>
<evidence type="ECO:0000313" key="7">
    <source>
        <dbReference type="EMBL" id="TKR98517.1"/>
    </source>
</evidence>
<keyword evidence="3 6" id="KW-0713">Self-incompatibility</keyword>
<dbReference type="InterPro" id="IPR010264">
    <property type="entry name" value="Self-incomp_S1"/>
</dbReference>
<feature type="chain" id="PRO_5025093924" description="S-protein homolog" evidence="6">
    <location>
        <begin position="23"/>
        <end position="150"/>
    </location>
</feature>
<dbReference type="PANTHER" id="PTHR31232:SF142">
    <property type="entry name" value="S-PROTEIN HOMOLOG"/>
    <property type="match status" value="1"/>
</dbReference>
<evidence type="ECO:0000256" key="5">
    <source>
        <dbReference type="ARBA" id="ARBA00022729"/>
    </source>
</evidence>
<sequence>MGSLHVKAIFLLLAIAITPSTAWTVRVVNRLSNKKVLFAHCKSGDDDLGPQYIKTRDEFKFSFRVNFFRTTLFWCNMSKDKKSHASLDVFWSFSNAGKHGGFDLSAWAVNEEALWIVRDDGIYLWMKAPGWPEEEPYVIETLSRRWEPKR</sequence>
<comment type="caution">
    <text evidence="7">The sequence shown here is derived from an EMBL/GenBank/DDBJ whole genome shotgun (WGS) entry which is preliminary data.</text>
</comment>
<protein>
    <recommendedName>
        <fullName evidence="6">S-protein homolog</fullName>
    </recommendedName>
</protein>
<accession>A0A4U5PMW8</accession>
<dbReference type="PANTHER" id="PTHR31232">
    <property type="match status" value="1"/>
</dbReference>
<comment type="subcellular location">
    <subcellularLocation>
        <location evidence="1 6">Secreted</location>
    </subcellularLocation>
</comment>
<evidence type="ECO:0000256" key="4">
    <source>
        <dbReference type="ARBA" id="ARBA00022525"/>
    </source>
</evidence>
<dbReference type="AlphaFoldDB" id="A0A4U5PMW8"/>
<evidence type="ECO:0000256" key="2">
    <source>
        <dbReference type="ARBA" id="ARBA00005581"/>
    </source>
</evidence>
<evidence type="ECO:0000256" key="1">
    <source>
        <dbReference type="ARBA" id="ARBA00004613"/>
    </source>
</evidence>
<organism evidence="7">
    <name type="scientific">Populus alba</name>
    <name type="common">White poplar</name>
    <dbReference type="NCBI Taxonomy" id="43335"/>
    <lineage>
        <taxon>Eukaryota</taxon>
        <taxon>Viridiplantae</taxon>
        <taxon>Streptophyta</taxon>
        <taxon>Embryophyta</taxon>
        <taxon>Tracheophyta</taxon>
        <taxon>Spermatophyta</taxon>
        <taxon>Magnoliopsida</taxon>
        <taxon>eudicotyledons</taxon>
        <taxon>Gunneridae</taxon>
        <taxon>Pentapetalae</taxon>
        <taxon>rosids</taxon>
        <taxon>fabids</taxon>
        <taxon>Malpighiales</taxon>
        <taxon>Salicaceae</taxon>
        <taxon>Saliceae</taxon>
        <taxon>Populus</taxon>
    </lineage>
</organism>
<dbReference type="GO" id="GO:0060320">
    <property type="term" value="P:rejection of self pollen"/>
    <property type="evidence" value="ECO:0007669"/>
    <property type="project" value="UniProtKB-KW"/>
</dbReference>
<reference evidence="7" key="1">
    <citation type="submission" date="2018-10" db="EMBL/GenBank/DDBJ databases">
        <title>Population genomic analysis revealed the cold adaptation of white poplar.</title>
        <authorList>
            <person name="Liu Y.-J."/>
        </authorList>
    </citation>
    <scope>NUCLEOTIDE SEQUENCE [LARGE SCALE GENOMIC DNA]</scope>
    <source>
        <strain evidence="7">PAL-ZL1</strain>
    </source>
</reference>